<feature type="region of interest" description="Disordered" evidence="1">
    <location>
        <begin position="1"/>
        <end position="51"/>
    </location>
</feature>
<organism evidence="2 3">
    <name type="scientific">Elasticomyces elasticus</name>
    <dbReference type="NCBI Taxonomy" id="574655"/>
    <lineage>
        <taxon>Eukaryota</taxon>
        <taxon>Fungi</taxon>
        <taxon>Dikarya</taxon>
        <taxon>Ascomycota</taxon>
        <taxon>Pezizomycotina</taxon>
        <taxon>Dothideomycetes</taxon>
        <taxon>Dothideomycetidae</taxon>
        <taxon>Mycosphaerellales</taxon>
        <taxon>Teratosphaeriaceae</taxon>
        <taxon>Elasticomyces</taxon>
    </lineage>
</organism>
<evidence type="ECO:0008006" key="4">
    <source>
        <dbReference type="Google" id="ProtNLM"/>
    </source>
</evidence>
<proteinExistence type="predicted"/>
<evidence type="ECO:0000313" key="2">
    <source>
        <dbReference type="EMBL" id="KAK5694173.1"/>
    </source>
</evidence>
<dbReference type="Proteomes" id="UP001310594">
    <property type="component" value="Unassembled WGS sequence"/>
</dbReference>
<comment type="caution">
    <text evidence="2">The sequence shown here is derived from an EMBL/GenBank/DDBJ whole genome shotgun (WGS) entry which is preliminary data.</text>
</comment>
<reference evidence="2" key="1">
    <citation type="submission" date="2023-08" db="EMBL/GenBank/DDBJ databases">
        <title>Black Yeasts Isolated from many extreme environments.</title>
        <authorList>
            <person name="Coleine C."/>
            <person name="Stajich J.E."/>
            <person name="Selbmann L."/>
        </authorList>
    </citation>
    <scope>NUCLEOTIDE SEQUENCE</scope>
    <source>
        <strain evidence="2">CCFEE 5810</strain>
    </source>
</reference>
<evidence type="ECO:0000313" key="3">
    <source>
        <dbReference type="Proteomes" id="UP001310594"/>
    </source>
</evidence>
<dbReference type="AlphaFoldDB" id="A0AAN7W2J6"/>
<sequence>MPNRLSKVFSRSEAEKHKEAEAEAENNRSSGSTPPPSYAPPDYDAGNTLDPPDITAGFSNLRLNVKNKDSFPSTDETIAHLKLLEAFYRLRQQVGSKDGLFGINDSVVTSHIPSGDKASELLAKLAEKRWAIYLTRSVERFDAWLHALLPKAKVTPISQYDTPIKRGLVCEPTRADAPLSFENTNMPPIDVLMVWHAYMLNPRAYLEDCLRFGRMSLWHTNMPWGTVASCIDSETFAYKPGQAAEELFISRVNLPWDNVADNREKTVFCPSCKAPGPVPWTTASTYDFGEKVTESNVWAAIDIMLSSGTGYCDKDFEHICSSCSKKVTHSRLQAAKFCADVDQLLYNSVNMSGTWLSLDGWPPGGVVGAKNTQLKDTRHKLLTEFPNNLLLSGLGKIIIDKGQIRGVRANNSMEGIRDIIEEAMLDKSYKRKARKSLSSTLLRGEKIGVRRMMSRYWDNSSPFALDLVGAVVRQGSFIEKMHNIDWLHSPALPSTMGRLLTKYARFVSIMADQQHMAVPTLDVDLAWHTHQLSPYGYMSYSVAHTTQFVDHDDKVAETKLNDAFAWTSKTYQRLYNEPYSECTCWYCEAIRESHTSAASRLFNGAQARAQAELAAQLHKVDVNPAKSVHISAHNAVRPSDDDKYKLQAAKQADELDRAYSKACARARKNGKKEPKREDYYYSDAWGYPVYIPAYSPYVGYVPYTPMYYPVMPGCMAISAGAIGNCCNGTCGGGVAAGSCGSNGAGGCAGGSAGGCGGGSSGGCGGGGGGGGGCGGGGGGGQSTLPTDLS</sequence>
<feature type="compositionally biased region" description="Basic and acidic residues" evidence="1">
    <location>
        <begin position="10"/>
        <end position="21"/>
    </location>
</feature>
<dbReference type="Pfam" id="PF07173">
    <property type="entry name" value="GRDP-like"/>
    <property type="match status" value="1"/>
</dbReference>
<dbReference type="PANTHER" id="PTHR34365">
    <property type="entry name" value="ENOLASE (DUF1399)"/>
    <property type="match status" value="1"/>
</dbReference>
<gene>
    <name evidence="2" type="ORF">LTR97_009794</name>
</gene>
<protein>
    <recommendedName>
        <fullName evidence="4">Glycine-rich domain-containing protein 1</fullName>
    </recommendedName>
</protein>
<dbReference type="PANTHER" id="PTHR34365:SF7">
    <property type="entry name" value="GLYCINE-RICH DOMAIN-CONTAINING PROTEIN 1"/>
    <property type="match status" value="1"/>
</dbReference>
<dbReference type="InterPro" id="IPR009836">
    <property type="entry name" value="GRDP-like"/>
</dbReference>
<dbReference type="EMBL" id="JAVRQU010000016">
    <property type="protein sequence ID" value="KAK5694173.1"/>
    <property type="molecule type" value="Genomic_DNA"/>
</dbReference>
<accession>A0AAN7W2J6</accession>
<name>A0AAN7W2J6_9PEZI</name>
<evidence type="ECO:0000256" key="1">
    <source>
        <dbReference type="SAM" id="MobiDB-lite"/>
    </source>
</evidence>